<evidence type="ECO:0000256" key="1">
    <source>
        <dbReference type="SAM" id="Coils"/>
    </source>
</evidence>
<evidence type="ECO:0000256" key="3">
    <source>
        <dbReference type="SAM" id="Phobius"/>
    </source>
</evidence>
<keyword evidence="3" id="KW-0812">Transmembrane</keyword>
<feature type="region of interest" description="Disordered" evidence="2">
    <location>
        <begin position="449"/>
        <end position="490"/>
    </location>
</feature>
<protein>
    <submittedName>
        <fullName evidence="4">Uncharacterized protein</fullName>
    </submittedName>
</protein>
<comment type="caution">
    <text evidence="4">The sequence shown here is derived from an EMBL/GenBank/DDBJ whole genome shotgun (WGS) entry which is preliminary data.</text>
</comment>
<feature type="coiled-coil region" evidence="1">
    <location>
        <begin position="233"/>
        <end position="312"/>
    </location>
</feature>
<evidence type="ECO:0000313" key="5">
    <source>
        <dbReference type="Proteomes" id="UP000306584"/>
    </source>
</evidence>
<keyword evidence="1" id="KW-0175">Coiled coil</keyword>
<evidence type="ECO:0000313" key="4">
    <source>
        <dbReference type="EMBL" id="THY29454.1"/>
    </source>
</evidence>
<dbReference type="Proteomes" id="UP000306584">
    <property type="component" value="Unassembled WGS sequence"/>
</dbReference>
<reference evidence="4 5" key="1">
    <citation type="submission" date="2018-10" db="EMBL/GenBank/DDBJ databases">
        <title>Fifty Aureobasidium pullulans genomes reveal a recombining polyextremotolerant generalist.</title>
        <authorList>
            <person name="Gostincar C."/>
            <person name="Turk M."/>
            <person name="Zajc J."/>
            <person name="Gunde-Cimerman N."/>
        </authorList>
    </citation>
    <scope>NUCLEOTIDE SEQUENCE [LARGE SCALE GENOMIC DNA]</scope>
    <source>
        <strain evidence="4 5">EXF-6604</strain>
    </source>
</reference>
<accession>A0A4S9LK63</accession>
<feature type="transmembrane region" description="Helical" evidence="3">
    <location>
        <begin position="106"/>
        <end position="125"/>
    </location>
</feature>
<keyword evidence="3" id="KW-0472">Membrane</keyword>
<organism evidence="4 5">
    <name type="scientific">Aureobasidium pullulans</name>
    <name type="common">Black yeast</name>
    <name type="synonym">Pullularia pullulans</name>
    <dbReference type="NCBI Taxonomy" id="5580"/>
    <lineage>
        <taxon>Eukaryota</taxon>
        <taxon>Fungi</taxon>
        <taxon>Dikarya</taxon>
        <taxon>Ascomycota</taxon>
        <taxon>Pezizomycotina</taxon>
        <taxon>Dothideomycetes</taxon>
        <taxon>Dothideomycetidae</taxon>
        <taxon>Dothideales</taxon>
        <taxon>Saccotheciaceae</taxon>
        <taxon>Aureobasidium</taxon>
    </lineage>
</organism>
<keyword evidence="3" id="KW-1133">Transmembrane helix</keyword>
<sequence>MIGFDSFISIVMAVATFFRDNCHPASLFPSWTQYLLPAPTEYFSQQSPPVEYLPVIETFTMVITQTTAATASSLNKALAIIPKTAPYAAPTSSDLARKMIYALYTYILRFFTHPVTLLLFFSFGFELLKVTIIYRIASPPVMKQQDTIRLEAQIIERDGTIEKMRSAHAKTVAELREKLYTQEEKARIARGTAHLVHRVEMGKKEQEIQILSHKLEWSGHMEIKARYDSDDKVRDLEKKIDQLRLVVDTLEDKLEAAGELIDAAEQAADKVKDAEASARAAAQEAREANMKIEAAEKAAGEKVQAANKANKEKIVTERQNAQDAIYKLVDQVKLEREQTRIQEYKVQGLERVERDLKKTLADMARGTAEVPSGRTFTTTGTATVIAATRLRLQQASIPAPVAPVAAPIPAITITAPFPTFSSALSPAAEPQTTTTPAVVAHAHTLVVAKQKGPRPRPTSWCAAGLPNPIRLIRPPPRPIMPNTKKNSRGK</sequence>
<evidence type="ECO:0000256" key="2">
    <source>
        <dbReference type="SAM" id="MobiDB-lite"/>
    </source>
</evidence>
<name>A0A4S9LK63_AURPU</name>
<proteinExistence type="predicted"/>
<dbReference type="EMBL" id="QZBD01000100">
    <property type="protein sequence ID" value="THY29454.1"/>
    <property type="molecule type" value="Genomic_DNA"/>
</dbReference>
<dbReference type="AlphaFoldDB" id="A0A4S9LK63"/>
<gene>
    <name evidence="4" type="ORF">D6D01_03552</name>
</gene>